<gene>
    <name evidence="8" type="ORF">GPA24_01105</name>
</gene>
<dbReference type="EMBL" id="WTVP01000002">
    <property type="protein sequence ID" value="NMG14159.1"/>
    <property type="molecule type" value="Genomic_DNA"/>
</dbReference>
<feature type="transmembrane region" description="Helical" evidence="7">
    <location>
        <begin position="187"/>
        <end position="205"/>
    </location>
</feature>
<accession>A0ABX1NQA5</accession>
<keyword evidence="9" id="KW-1185">Reference proteome</keyword>
<dbReference type="RefSeq" id="WP_169201000.1">
    <property type="nucleotide sequence ID" value="NZ_CP059467.1"/>
</dbReference>
<keyword evidence="6 7" id="KW-0472">Membrane</keyword>
<comment type="subcellular location">
    <subcellularLocation>
        <location evidence="1">Cell membrane</location>
        <topology evidence="1">Multi-pass membrane protein</topology>
    </subcellularLocation>
</comment>
<evidence type="ECO:0000256" key="6">
    <source>
        <dbReference type="ARBA" id="ARBA00023136"/>
    </source>
</evidence>
<feature type="transmembrane region" description="Helical" evidence="7">
    <location>
        <begin position="217"/>
        <end position="247"/>
    </location>
</feature>
<evidence type="ECO:0000256" key="3">
    <source>
        <dbReference type="ARBA" id="ARBA00022475"/>
    </source>
</evidence>
<evidence type="ECO:0000256" key="1">
    <source>
        <dbReference type="ARBA" id="ARBA00004651"/>
    </source>
</evidence>
<keyword evidence="3" id="KW-1003">Cell membrane</keyword>
<evidence type="ECO:0000256" key="2">
    <source>
        <dbReference type="ARBA" id="ARBA00008929"/>
    </source>
</evidence>
<organism evidence="8 9">
    <name type="scientific">Aromatoleum bremense</name>
    <dbReference type="NCBI Taxonomy" id="76115"/>
    <lineage>
        <taxon>Bacteria</taxon>
        <taxon>Pseudomonadati</taxon>
        <taxon>Pseudomonadota</taxon>
        <taxon>Betaproteobacteria</taxon>
        <taxon>Rhodocyclales</taxon>
        <taxon>Rhodocyclaceae</taxon>
        <taxon>Aromatoleum</taxon>
    </lineage>
</organism>
<dbReference type="PANTHER" id="PTHR34856">
    <property type="entry name" value="PROTEIN NRFD"/>
    <property type="match status" value="1"/>
</dbReference>
<dbReference type="Gene3D" id="1.20.1630.10">
    <property type="entry name" value="Formate dehydrogenase/DMSO reductase domain"/>
    <property type="match status" value="1"/>
</dbReference>
<dbReference type="Pfam" id="PF03916">
    <property type="entry name" value="NrfD"/>
    <property type="match status" value="1"/>
</dbReference>
<evidence type="ECO:0000256" key="7">
    <source>
        <dbReference type="SAM" id="Phobius"/>
    </source>
</evidence>
<feature type="transmembrane region" description="Helical" evidence="7">
    <location>
        <begin position="49"/>
        <end position="69"/>
    </location>
</feature>
<protein>
    <submittedName>
        <fullName evidence="8">Thiosulfate reductase</fullName>
    </submittedName>
</protein>
<dbReference type="PANTHER" id="PTHR34856:SF2">
    <property type="entry name" value="PROTEIN NRFD"/>
    <property type="match status" value="1"/>
</dbReference>
<feature type="transmembrane region" description="Helical" evidence="7">
    <location>
        <begin position="89"/>
        <end position="108"/>
    </location>
</feature>
<dbReference type="Proteomes" id="UP000633943">
    <property type="component" value="Unassembled WGS sequence"/>
</dbReference>
<feature type="transmembrane region" description="Helical" evidence="7">
    <location>
        <begin position="16"/>
        <end position="37"/>
    </location>
</feature>
<comment type="similarity">
    <text evidence="2">Belongs to the NrfD family.</text>
</comment>
<name>A0ABX1NQA5_9RHOO</name>
<feature type="transmembrane region" description="Helical" evidence="7">
    <location>
        <begin position="153"/>
        <end position="175"/>
    </location>
</feature>
<proteinExistence type="inferred from homology"/>
<evidence type="ECO:0000313" key="8">
    <source>
        <dbReference type="EMBL" id="NMG14159.1"/>
    </source>
</evidence>
<keyword evidence="5 7" id="KW-1133">Transmembrane helix</keyword>
<sequence length="285" mass="30101">MGDYVWFHDVSWHATYAIYFFVIGIVAGLTFLSFLSWHNEALKPIRASSAWGALVLLAIGGLLLIADLSQPLRFLNILNPFYLNFGSPLAWGALNIVSFGIALVVYLFMLRKGNGGGGRWMAGIAALLALGLPIYTGFDLTVHQSRPVWNTPIIPVLFVAMAIASGSAVASLLAGGNAATQATLRQYLLWSTGAVGVMLVSILGTTHHGGSAQELTYLILTTGTMGLIFVGIGIVAGTAAPIVLLLAPFGRQQFGVVLAGLLVLAGGAALRYALLMGPQQLQTLY</sequence>
<keyword evidence="4 7" id="KW-0812">Transmembrane</keyword>
<evidence type="ECO:0000256" key="4">
    <source>
        <dbReference type="ARBA" id="ARBA00022692"/>
    </source>
</evidence>
<dbReference type="InterPro" id="IPR005614">
    <property type="entry name" value="NrfD-like"/>
</dbReference>
<feature type="transmembrane region" description="Helical" evidence="7">
    <location>
        <begin position="120"/>
        <end position="138"/>
    </location>
</feature>
<evidence type="ECO:0000313" key="9">
    <source>
        <dbReference type="Proteomes" id="UP000633943"/>
    </source>
</evidence>
<reference evidence="8 9" key="1">
    <citation type="submission" date="2019-12" db="EMBL/GenBank/DDBJ databases">
        <title>Comparative genomics gives insights into the taxonomy of the Azoarcus-Aromatoleum group and reveals separate origins of nif in the plant-associated Azoarcus and non-plant-associated Aromatoleum sub-groups.</title>
        <authorList>
            <person name="Lafos M."/>
            <person name="Maluk M."/>
            <person name="Batista M."/>
            <person name="Junghare M."/>
            <person name="Carmona M."/>
            <person name="Faoro H."/>
            <person name="Cruz L.M."/>
            <person name="Battistoni F."/>
            <person name="De Souza E."/>
            <person name="Pedrosa F."/>
            <person name="Chen W.-M."/>
            <person name="Poole P.S."/>
            <person name="Dixon R.A."/>
            <person name="James E.K."/>
        </authorList>
    </citation>
    <scope>NUCLEOTIDE SEQUENCE [LARGE SCALE GENOMIC DNA]</scope>
    <source>
        <strain evidence="8 9">PbN1</strain>
    </source>
</reference>
<feature type="transmembrane region" description="Helical" evidence="7">
    <location>
        <begin position="254"/>
        <end position="274"/>
    </location>
</feature>
<evidence type="ECO:0000256" key="5">
    <source>
        <dbReference type="ARBA" id="ARBA00022989"/>
    </source>
</evidence>
<comment type="caution">
    <text evidence="8">The sequence shown here is derived from an EMBL/GenBank/DDBJ whole genome shotgun (WGS) entry which is preliminary data.</text>
</comment>
<dbReference type="InterPro" id="IPR052049">
    <property type="entry name" value="Electron_transfer_protein"/>
</dbReference>